<keyword evidence="4 6" id="KW-1133">Transmembrane helix</keyword>
<feature type="transmembrane region" description="Helical" evidence="6">
    <location>
        <begin position="109"/>
        <end position="132"/>
    </location>
</feature>
<evidence type="ECO:0000313" key="7">
    <source>
        <dbReference type="Proteomes" id="UP000887575"/>
    </source>
</evidence>
<feature type="transmembrane region" description="Helical" evidence="6">
    <location>
        <begin position="12"/>
        <end position="31"/>
    </location>
</feature>
<protein>
    <recommendedName>
        <fullName evidence="9">Transmembrane protein 229b</fullName>
    </recommendedName>
</protein>
<dbReference type="AlphaFoldDB" id="A0AAF3EMN0"/>
<keyword evidence="5 6" id="KW-0472">Membrane</keyword>
<dbReference type="PANTHER" id="PTHR31746">
    <property type="entry name" value="TRANSMEMBRANE PROTEIN 229 FAMILY MEMBER"/>
    <property type="match status" value="1"/>
</dbReference>
<dbReference type="Proteomes" id="UP000887575">
    <property type="component" value="Unassembled WGS sequence"/>
</dbReference>
<organism evidence="7 8">
    <name type="scientific">Mesorhabditis belari</name>
    <dbReference type="NCBI Taxonomy" id="2138241"/>
    <lineage>
        <taxon>Eukaryota</taxon>
        <taxon>Metazoa</taxon>
        <taxon>Ecdysozoa</taxon>
        <taxon>Nematoda</taxon>
        <taxon>Chromadorea</taxon>
        <taxon>Rhabditida</taxon>
        <taxon>Rhabditina</taxon>
        <taxon>Rhabditomorpha</taxon>
        <taxon>Rhabditoidea</taxon>
        <taxon>Rhabditidae</taxon>
        <taxon>Mesorhabditinae</taxon>
        <taxon>Mesorhabditis</taxon>
    </lineage>
</organism>
<feature type="transmembrane region" description="Helical" evidence="6">
    <location>
        <begin position="71"/>
        <end position="89"/>
    </location>
</feature>
<evidence type="ECO:0000256" key="1">
    <source>
        <dbReference type="ARBA" id="ARBA00004141"/>
    </source>
</evidence>
<evidence type="ECO:0000256" key="6">
    <source>
        <dbReference type="SAM" id="Phobius"/>
    </source>
</evidence>
<comment type="subcellular location">
    <subcellularLocation>
        <location evidence="1">Membrane</location>
        <topology evidence="1">Multi-pass membrane protein</topology>
    </subcellularLocation>
</comment>
<dbReference type="InterPro" id="IPR010540">
    <property type="entry name" value="CmpB_TMEM229"/>
</dbReference>
<evidence type="ECO:0000256" key="2">
    <source>
        <dbReference type="ARBA" id="ARBA00006371"/>
    </source>
</evidence>
<dbReference type="GO" id="GO:0016020">
    <property type="term" value="C:membrane"/>
    <property type="evidence" value="ECO:0007669"/>
    <property type="project" value="UniProtKB-SubCell"/>
</dbReference>
<dbReference type="WBParaSite" id="MBELARI_LOCUS15297">
    <property type="protein sequence ID" value="MBELARI_LOCUS15297"/>
    <property type="gene ID" value="MBELARI_LOCUS15297"/>
</dbReference>
<evidence type="ECO:0000256" key="5">
    <source>
        <dbReference type="ARBA" id="ARBA00023136"/>
    </source>
</evidence>
<comment type="similarity">
    <text evidence="2">Belongs to the TMEM229 family.</text>
</comment>
<sequence length="156" mass="18681">MPQIRPWSRAERFIFYGVIGFWAEVCFTATWDAVENGNRKLIGVTSMYVFFVYGIAISVLEILYKLMKHRVPLLIRALIYMVFCFTWEFSFGMFLKRWDACPWDYASYFTYHFMGAITAEYIPVWYLATIFCEKVVIKCMLQARWEVDSDQFKKRN</sequence>
<evidence type="ECO:0008006" key="9">
    <source>
        <dbReference type="Google" id="ProtNLM"/>
    </source>
</evidence>
<keyword evidence="7" id="KW-1185">Reference proteome</keyword>
<evidence type="ECO:0000256" key="4">
    <source>
        <dbReference type="ARBA" id="ARBA00022989"/>
    </source>
</evidence>
<feature type="transmembrane region" description="Helical" evidence="6">
    <location>
        <begin position="43"/>
        <end position="64"/>
    </location>
</feature>
<accession>A0AAF3EMN0</accession>
<evidence type="ECO:0000313" key="8">
    <source>
        <dbReference type="WBParaSite" id="MBELARI_LOCUS15297"/>
    </source>
</evidence>
<proteinExistence type="inferred from homology"/>
<name>A0AAF3EMN0_9BILA</name>
<evidence type="ECO:0000256" key="3">
    <source>
        <dbReference type="ARBA" id="ARBA00022692"/>
    </source>
</evidence>
<keyword evidence="3 6" id="KW-0812">Transmembrane</keyword>
<reference evidence="8" key="1">
    <citation type="submission" date="2024-02" db="UniProtKB">
        <authorList>
            <consortium name="WormBaseParasite"/>
        </authorList>
    </citation>
    <scope>IDENTIFICATION</scope>
</reference>
<dbReference type="PANTHER" id="PTHR31746:SF3">
    <property type="entry name" value="TRANSMEMBRANE PROTEIN 229B"/>
    <property type="match status" value="1"/>
</dbReference>
<dbReference type="Pfam" id="PF06541">
    <property type="entry name" value="ABC_trans_CmpB"/>
    <property type="match status" value="1"/>
</dbReference>